<dbReference type="Pfam" id="PF25005">
    <property type="entry name" value="PSF2_N"/>
    <property type="match status" value="1"/>
</dbReference>
<evidence type="ECO:0000256" key="1">
    <source>
        <dbReference type="ARBA" id="ARBA00004123"/>
    </source>
</evidence>
<keyword evidence="13" id="KW-1185">Reference proteome</keyword>
<comment type="similarity">
    <text evidence="2 8">Belongs to the GINS2/PSF2 family.</text>
</comment>
<keyword evidence="6 8" id="KW-0539">Nucleus</keyword>
<protein>
    <recommendedName>
        <fullName evidence="3 8">DNA replication complex GINS protein PSF2</fullName>
    </recommendedName>
</protein>
<evidence type="ECO:0000256" key="3">
    <source>
        <dbReference type="ARBA" id="ARBA00015139"/>
    </source>
</evidence>
<evidence type="ECO:0000313" key="12">
    <source>
        <dbReference type="EMBL" id="KAJ2894467.1"/>
    </source>
</evidence>
<dbReference type="CDD" id="cd21694">
    <property type="entry name" value="GINS_B_Psf2"/>
    <property type="match status" value="1"/>
</dbReference>
<evidence type="ECO:0000256" key="2">
    <source>
        <dbReference type="ARBA" id="ARBA00010565"/>
    </source>
</evidence>
<evidence type="ECO:0000256" key="4">
    <source>
        <dbReference type="ARBA" id="ARBA00022705"/>
    </source>
</evidence>
<dbReference type="Gene3D" id="3.40.5.50">
    <property type="match status" value="1"/>
</dbReference>
<comment type="subcellular location">
    <subcellularLocation>
        <location evidence="1 8">Nucleus</location>
    </subcellularLocation>
</comment>
<dbReference type="Proteomes" id="UP001201980">
    <property type="component" value="Unassembled WGS sequence"/>
</dbReference>
<evidence type="ECO:0000256" key="8">
    <source>
        <dbReference type="PIRNR" id="PIRNR028998"/>
    </source>
</evidence>
<dbReference type="Gene3D" id="1.20.58.1020">
    <property type="match status" value="1"/>
</dbReference>
<feature type="region of interest" description="Disordered" evidence="9">
    <location>
        <begin position="225"/>
        <end position="265"/>
    </location>
</feature>
<dbReference type="GO" id="GO:0000727">
    <property type="term" value="P:double-strand break repair via break-induced replication"/>
    <property type="evidence" value="ECO:0007669"/>
    <property type="project" value="TreeGrafter"/>
</dbReference>
<dbReference type="PANTHER" id="PTHR12772">
    <property type="entry name" value="DNA REPLICATION COMPLEX GINS PROTEIN PSF2"/>
    <property type="match status" value="1"/>
</dbReference>
<dbReference type="InterPro" id="IPR007257">
    <property type="entry name" value="GINS_Psf2"/>
</dbReference>
<dbReference type="PIRSF" id="PIRSF028998">
    <property type="entry name" value="GINS_Psf2_subgr"/>
    <property type="match status" value="1"/>
</dbReference>
<evidence type="ECO:0000256" key="7">
    <source>
        <dbReference type="ARBA" id="ARBA00025163"/>
    </source>
</evidence>
<dbReference type="SUPFAM" id="SSF160059">
    <property type="entry name" value="PriA/YqbF domain"/>
    <property type="match status" value="1"/>
</dbReference>
<feature type="domain" description="GINS subunit" evidence="10">
    <location>
        <begin position="131"/>
        <end position="222"/>
    </location>
</feature>
<dbReference type="InterPro" id="IPR036224">
    <property type="entry name" value="GINS_bundle-like_dom_sf"/>
</dbReference>
<comment type="subunit">
    <text evidence="8">Component of the GINS complex.</text>
</comment>
<evidence type="ECO:0000313" key="13">
    <source>
        <dbReference type="Proteomes" id="UP001201980"/>
    </source>
</evidence>
<evidence type="ECO:0000259" key="11">
    <source>
        <dbReference type="Pfam" id="PF25005"/>
    </source>
</evidence>
<dbReference type="FunFam" id="1.20.58.1020:FF:000001">
    <property type="entry name" value="DNA replication complex GINS protein PSF2"/>
    <property type="match status" value="1"/>
</dbReference>
<dbReference type="Pfam" id="PF05916">
    <property type="entry name" value="Sld5"/>
    <property type="match status" value="1"/>
</dbReference>
<reference evidence="12" key="1">
    <citation type="submission" date="2022-07" db="EMBL/GenBank/DDBJ databases">
        <title>Draft genome sequence of Zalerion maritima ATCC 34329, a (micro)plastics degrading marine fungus.</title>
        <authorList>
            <person name="Paco A."/>
            <person name="Goncalves M.F.M."/>
            <person name="Rocha-Santos T.A.P."/>
            <person name="Alves A."/>
        </authorList>
    </citation>
    <scope>NUCLEOTIDE SEQUENCE</scope>
    <source>
        <strain evidence="12">ATCC 34329</strain>
    </source>
</reference>
<dbReference type="EMBL" id="JAKWBI020000494">
    <property type="protein sequence ID" value="KAJ2894467.1"/>
    <property type="molecule type" value="Genomic_DNA"/>
</dbReference>
<dbReference type="GO" id="GO:0007059">
    <property type="term" value="P:chromosome segregation"/>
    <property type="evidence" value="ECO:0007669"/>
    <property type="project" value="UniProtKB-KW"/>
</dbReference>
<comment type="function">
    <text evidence="7">The GINS complex plays an essential role in the initiation of DNA replication. Has a role in chromosome segregation.</text>
</comment>
<comment type="caution">
    <text evidence="12">The sequence shown here is derived from an EMBL/GenBank/DDBJ whole genome shotgun (WGS) entry which is preliminary data.</text>
</comment>
<dbReference type="SUPFAM" id="SSF158573">
    <property type="entry name" value="GINS helical bundle-like"/>
    <property type="match status" value="1"/>
</dbReference>
<dbReference type="GO" id="GO:0000811">
    <property type="term" value="C:GINS complex"/>
    <property type="evidence" value="ECO:0007669"/>
    <property type="project" value="TreeGrafter"/>
</dbReference>
<evidence type="ECO:0000256" key="6">
    <source>
        <dbReference type="ARBA" id="ARBA00023242"/>
    </source>
</evidence>
<dbReference type="CDD" id="cd11712">
    <property type="entry name" value="GINS_A_psf2"/>
    <property type="match status" value="1"/>
</dbReference>
<evidence type="ECO:0000256" key="5">
    <source>
        <dbReference type="ARBA" id="ARBA00022829"/>
    </source>
</evidence>
<sequence>MALPLPPGLLPSEVNFLCEMELVTVVPRQRLDPIELLSGKTPALRPPYRADIPLWLALLLKKQRRANIVPPPWLHPSSLGEIVHHETHVDPGAFSAPPPVPSRADPSNPGTARVPVYGDAAMTLSPPFVPSNTSSAPANLLPYHWFEMSEVLLAHAGDDIPASGEVRRLVRDLQEVRAAKMREGMVSLGSGGGVTNLKGVGGMELAEGRGFILGVVDGVRRIGAGAEVSRREEEEEQELHGRAGGGRGDEEEDEEDDDDDEDMGF</sequence>
<dbReference type="PANTHER" id="PTHR12772:SF0">
    <property type="entry name" value="DNA REPLICATION COMPLEX GINS PROTEIN PSF2"/>
    <property type="match status" value="1"/>
</dbReference>
<dbReference type="FunFam" id="3.40.5.50:FF:000001">
    <property type="entry name" value="DNA replication complex GINS protein PSF2"/>
    <property type="match status" value="1"/>
</dbReference>
<dbReference type="AlphaFoldDB" id="A0AAD5WN79"/>
<accession>A0AAD5WN79</accession>
<organism evidence="12 13">
    <name type="scientific">Zalerion maritima</name>
    <dbReference type="NCBI Taxonomy" id="339359"/>
    <lineage>
        <taxon>Eukaryota</taxon>
        <taxon>Fungi</taxon>
        <taxon>Dikarya</taxon>
        <taxon>Ascomycota</taxon>
        <taxon>Pezizomycotina</taxon>
        <taxon>Sordariomycetes</taxon>
        <taxon>Lulworthiomycetidae</taxon>
        <taxon>Lulworthiales</taxon>
        <taxon>Lulworthiaceae</taxon>
        <taxon>Zalerion</taxon>
    </lineage>
</organism>
<keyword evidence="5" id="KW-0159">Chromosome partition</keyword>
<dbReference type="InterPro" id="IPR021151">
    <property type="entry name" value="GINS_A"/>
</dbReference>
<dbReference type="InterPro" id="IPR056784">
    <property type="entry name" value="PSF2_N"/>
</dbReference>
<dbReference type="GO" id="GO:0006260">
    <property type="term" value="P:DNA replication"/>
    <property type="evidence" value="ECO:0007669"/>
    <property type="project" value="UniProtKB-KW"/>
</dbReference>
<gene>
    <name evidence="12" type="ORF">MKZ38_007524</name>
</gene>
<feature type="compositionally biased region" description="Acidic residues" evidence="9">
    <location>
        <begin position="249"/>
        <end position="265"/>
    </location>
</feature>
<proteinExistence type="inferred from homology"/>
<feature type="region of interest" description="Disordered" evidence="9">
    <location>
        <begin position="90"/>
        <end position="109"/>
    </location>
</feature>
<keyword evidence="4 8" id="KW-0235">DNA replication</keyword>
<evidence type="ECO:0000259" key="10">
    <source>
        <dbReference type="Pfam" id="PF05916"/>
    </source>
</evidence>
<name>A0AAD5WN79_9PEZI</name>
<feature type="domain" description="DNA replication complex GINS protein PSF2 N-terminal" evidence="11">
    <location>
        <begin position="11"/>
        <end position="69"/>
    </location>
</feature>
<evidence type="ECO:0000256" key="9">
    <source>
        <dbReference type="SAM" id="MobiDB-lite"/>
    </source>
</evidence>